<organism evidence="1 2">
    <name type="scientific">Dyadobacter helix</name>
    <dbReference type="NCBI Taxonomy" id="2822344"/>
    <lineage>
        <taxon>Bacteria</taxon>
        <taxon>Pseudomonadati</taxon>
        <taxon>Bacteroidota</taxon>
        <taxon>Cytophagia</taxon>
        <taxon>Cytophagales</taxon>
        <taxon>Spirosomataceae</taxon>
        <taxon>Dyadobacter</taxon>
    </lineage>
</organism>
<keyword evidence="2" id="KW-1185">Reference proteome</keyword>
<accession>A0A916JFY6</accession>
<dbReference type="EMBL" id="CAJRAF010000002">
    <property type="protein sequence ID" value="CAG5007329.1"/>
    <property type="molecule type" value="Genomic_DNA"/>
</dbReference>
<sequence>METLLVTIRDNADIKKIEKALHEIDGISVVKRLLAIDESNLLSEPSLSEEWESEEDQRWNNLI</sequence>
<evidence type="ECO:0000313" key="1">
    <source>
        <dbReference type="EMBL" id="CAG5007329.1"/>
    </source>
</evidence>
<dbReference type="RefSeq" id="WP_215240440.1">
    <property type="nucleotide sequence ID" value="NZ_CAJRAF010000002.1"/>
</dbReference>
<comment type="caution">
    <text evidence="1">The sequence shown here is derived from an EMBL/GenBank/DDBJ whole genome shotgun (WGS) entry which is preliminary data.</text>
</comment>
<gene>
    <name evidence="1" type="ORF">DYBT9275_04022</name>
</gene>
<reference evidence="1" key="1">
    <citation type="submission" date="2021-04" db="EMBL/GenBank/DDBJ databases">
        <authorList>
            <person name="Rodrigo-Torres L."/>
            <person name="Arahal R. D."/>
            <person name="Lucena T."/>
        </authorList>
    </citation>
    <scope>NUCLEOTIDE SEQUENCE</scope>
    <source>
        <strain evidence="1">CECT 9275</strain>
    </source>
</reference>
<dbReference type="AlphaFoldDB" id="A0A916JFY6"/>
<protein>
    <submittedName>
        <fullName evidence="1">Uncharacterized protein</fullName>
    </submittedName>
</protein>
<proteinExistence type="predicted"/>
<dbReference type="Proteomes" id="UP000680038">
    <property type="component" value="Unassembled WGS sequence"/>
</dbReference>
<name>A0A916JFY6_9BACT</name>
<evidence type="ECO:0000313" key="2">
    <source>
        <dbReference type="Proteomes" id="UP000680038"/>
    </source>
</evidence>